<dbReference type="PANTHER" id="PTHR34582:SF2">
    <property type="entry name" value="UPF0702 TRANSMEMBRANE PROTEIN YDFR"/>
    <property type="match status" value="1"/>
</dbReference>
<keyword evidence="5" id="KW-1133">Transmembrane helix</keyword>
<feature type="domain" description="YetF C-terminal" evidence="7">
    <location>
        <begin position="122"/>
        <end position="191"/>
    </location>
</feature>
<keyword evidence="9" id="KW-1185">Reference proteome</keyword>
<protein>
    <submittedName>
        <fullName evidence="8">Uncharacterized membrane protein YcaP (DUF421 family)</fullName>
    </submittedName>
</protein>
<dbReference type="GO" id="GO:0005886">
    <property type="term" value="C:plasma membrane"/>
    <property type="evidence" value="ECO:0007669"/>
    <property type="project" value="UniProtKB-SubCell"/>
</dbReference>
<reference evidence="8 9" key="1">
    <citation type="submission" date="2019-06" db="EMBL/GenBank/DDBJ databases">
        <title>Sequencing the genomes of 1000 actinobacteria strains.</title>
        <authorList>
            <person name="Klenk H.-P."/>
        </authorList>
    </citation>
    <scope>NUCLEOTIDE SEQUENCE [LARGE SCALE GENOMIC DNA]</scope>
    <source>
        <strain evidence="8 9">DSM 18607</strain>
    </source>
</reference>
<organism evidence="8 9">
    <name type="scientific">Lapillicoccus jejuensis</name>
    <dbReference type="NCBI Taxonomy" id="402171"/>
    <lineage>
        <taxon>Bacteria</taxon>
        <taxon>Bacillati</taxon>
        <taxon>Actinomycetota</taxon>
        <taxon>Actinomycetes</taxon>
        <taxon>Micrococcales</taxon>
        <taxon>Intrasporangiaceae</taxon>
        <taxon>Lapillicoccus</taxon>
    </lineage>
</organism>
<dbReference type="Pfam" id="PF04239">
    <property type="entry name" value="DUF421"/>
    <property type="match status" value="1"/>
</dbReference>
<comment type="similarity">
    <text evidence="2">Belongs to the UPF0702 family.</text>
</comment>
<evidence type="ECO:0000313" key="8">
    <source>
        <dbReference type="EMBL" id="TQJ07157.1"/>
    </source>
</evidence>
<sequence>MPALPLTAPALLTLPPTGSDVPGWLWSGDFWSNLFSLDTTPLVEKVVRTVLVYALILVVVRLAGKRTLAQWNSFDLVVVLLLSNVVQNAVIGPDTSFLGGAIGAVVLVAFNSAMDRLGFLNARTERLLEGTATTLVHDGRYDEATLRRLGLRRHELARALHLQGADRIDQVEVARLEPGGTFTVRLKAEAQSATVEDLRRAVADLQAHLDARLDALGAPPVDGAPDRP</sequence>
<comment type="subcellular location">
    <subcellularLocation>
        <location evidence="1">Cell membrane</location>
        <topology evidence="1">Multi-pass membrane protein</topology>
    </subcellularLocation>
</comment>
<keyword evidence="6" id="KW-0472">Membrane</keyword>
<evidence type="ECO:0000256" key="1">
    <source>
        <dbReference type="ARBA" id="ARBA00004651"/>
    </source>
</evidence>
<comment type="caution">
    <text evidence="8">The sequence shown here is derived from an EMBL/GenBank/DDBJ whole genome shotgun (WGS) entry which is preliminary data.</text>
</comment>
<dbReference type="EMBL" id="VFMN01000001">
    <property type="protein sequence ID" value="TQJ07157.1"/>
    <property type="molecule type" value="Genomic_DNA"/>
</dbReference>
<evidence type="ECO:0000313" key="9">
    <source>
        <dbReference type="Proteomes" id="UP000317893"/>
    </source>
</evidence>
<dbReference type="InterPro" id="IPR007353">
    <property type="entry name" value="DUF421"/>
</dbReference>
<proteinExistence type="inferred from homology"/>
<name>A0A542DVN7_9MICO</name>
<dbReference type="Gene3D" id="3.30.240.20">
    <property type="entry name" value="bsu07140 like domains"/>
    <property type="match status" value="1"/>
</dbReference>
<accession>A0A542DVN7</accession>
<keyword evidence="3" id="KW-1003">Cell membrane</keyword>
<dbReference type="InterPro" id="IPR023090">
    <property type="entry name" value="UPF0702_alpha/beta_dom_sf"/>
</dbReference>
<evidence type="ECO:0000256" key="4">
    <source>
        <dbReference type="ARBA" id="ARBA00022692"/>
    </source>
</evidence>
<keyword evidence="4" id="KW-0812">Transmembrane</keyword>
<evidence type="ECO:0000256" key="6">
    <source>
        <dbReference type="ARBA" id="ARBA00023136"/>
    </source>
</evidence>
<dbReference type="PANTHER" id="PTHR34582">
    <property type="entry name" value="UPF0702 TRANSMEMBRANE PROTEIN YCAP"/>
    <property type="match status" value="1"/>
</dbReference>
<dbReference type="RefSeq" id="WP_211355891.1">
    <property type="nucleotide sequence ID" value="NZ_BAAAPR010000018.1"/>
</dbReference>
<dbReference type="Proteomes" id="UP000317893">
    <property type="component" value="Unassembled WGS sequence"/>
</dbReference>
<evidence type="ECO:0000256" key="5">
    <source>
        <dbReference type="ARBA" id="ARBA00022989"/>
    </source>
</evidence>
<dbReference type="AlphaFoldDB" id="A0A542DVN7"/>
<gene>
    <name evidence="8" type="ORF">FB458_0210</name>
</gene>
<evidence type="ECO:0000259" key="7">
    <source>
        <dbReference type="Pfam" id="PF04239"/>
    </source>
</evidence>
<evidence type="ECO:0000256" key="3">
    <source>
        <dbReference type="ARBA" id="ARBA00022475"/>
    </source>
</evidence>
<evidence type="ECO:0000256" key="2">
    <source>
        <dbReference type="ARBA" id="ARBA00006448"/>
    </source>
</evidence>